<dbReference type="Pfam" id="PF09339">
    <property type="entry name" value="HTH_IclR"/>
    <property type="match status" value="1"/>
</dbReference>
<dbReference type="PANTHER" id="PTHR30136">
    <property type="entry name" value="HELIX-TURN-HELIX TRANSCRIPTIONAL REGULATOR, ICLR FAMILY"/>
    <property type="match status" value="1"/>
</dbReference>
<sequence length="264" mass="28748">MSAGETETKDDRYIVPALQRGLDILAMFSRSNRIVTVPQACKALGISRATAFRLFYTLEANGFIARIPNSTGFRLHSRSLSLGFDYLHSFDVADVARPHLDALRDATGATTHLGVRVGTEMFYVLRAASPDQRDGRLAVPVGTRHPAHAVSCGRALLLDLPEAELDRLYEGYDFDHLPGFVPADLAALKARLAVERVQGYVVAESLTMARIKHIAAPVHDAEGRPIAAINVADKLFPDEALTGWVKDRLLEAAAAISRNLGHQA</sequence>
<dbReference type="PROSITE" id="PS51078">
    <property type="entry name" value="ICLR_ED"/>
    <property type="match status" value="1"/>
</dbReference>
<dbReference type="PROSITE" id="PS51077">
    <property type="entry name" value="HTH_ICLR"/>
    <property type="match status" value="1"/>
</dbReference>
<dbReference type="Gene3D" id="3.30.450.40">
    <property type="match status" value="1"/>
</dbReference>
<dbReference type="SUPFAM" id="SSF46785">
    <property type="entry name" value="Winged helix' DNA-binding domain"/>
    <property type="match status" value="1"/>
</dbReference>
<dbReference type="InterPro" id="IPR029016">
    <property type="entry name" value="GAF-like_dom_sf"/>
</dbReference>
<keyword evidence="1" id="KW-0805">Transcription regulation</keyword>
<dbReference type="InterPro" id="IPR050707">
    <property type="entry name" value="HTH_MetabolicPath_Reg"/>
</dbReference>
<evidence type="ECO:0000313" key="7">
    <source>
        <dbReference type="Proteomes" id="UP000523821"/>
    </source>
</evidence>
<organism evidence="6 7">
    <name type="scientific">Prosthecomicrobium pneumaticum</name>
    <dbReference type="NCBI Taxonomy" id="81895"/>
    <lineage>
        <taxon>Bacteria</taxon>
        <taxon>Pseudomonadati</taxon>
        <taxon>Pseudomonadota</taxon>
        <taxon>Alphaproteobacteria</taxon>
        <taxon>Hyphomicrobiales</taxon>
        <taxon>Kaistiaceae</taxon>
        <taxon>Prosthecomicrobium</taxon>
    </lineage>
</organism>
<accession>A0A7W9FQU0</accession>
<dbReference type="InterPro" id="IPR014757">
    <property type="entry name" value="Tscrpt_reg_IclR_C"/>
</dbReference>
<evidence type="ECO:0000259" key="5">
    <source>
        <dbReference type="PROSITE" id="PS51078"/>
    </source>
</evidence>
<dbReference type="SUPFAM" id="SSF55781">
    <property type="entry name" value="GAF domain-like"/>
    <property type="match status" value="1"/>
</dbReference>
<keyword evidence="2 6" id="KW-0238">DNA-binding</keyword>
<dbReference type="InterPro" id="IPR036390">
    <property type="entry name" value="WH_DNA-bd_sf"/>
</dbReference>
<dbReference type="Pfam" id="PF01614">
    <property type="entry name" value="IclR_C"/>
    <property type="match status" value="1"/>
</dbReference>
<keyword evidence="7" id="KW-1185">Reference proteome</keyword>
<dbReference type="RefSeq" id="WP_183858624.1">
    <property type="nucleotide sequence ID" value="NZ_JACHOO010000014.1"/>
</dbReference>
<feature type="domain" description="HTH iclR-type" evidence="4">
    <location>
        <begin position="15"/>
        <end position="77"/>
    </location>
</feature>
<dbReference type="PANTHER" id="PTHR30136:SF35">
    <property type="entry name" value="HTH-TYPE TRANSCRIPTIONAL REGULATOR RV1719"/>
    <property type="match status" value="1"/>
</dbReference>
<evidence type="ECO:0000256" key="1">
    <source>
        <dbReference type="ARBA" id="ARBA00023015"/>
    </source>
</evidence>
<keyword evidence="3" id="KW-0804">Transcription</keyword>
<name>A0A7W9FQU0_9HYPH</name>
<dbReference type="AlphaFoldDB" id="A0A7W9FQU0"/>
<gene>
    <name evidence="6" type="ORF">GGQ63_004295</name>
</gene>
<dbReference type="Proteomes" id="UP000523821">
    <property type="component" value="Unassembled WGS sequence"/>
</dbReference>
<evidence type="ECO:0000256" key="2">
    <source>
        <dbReference type="ARBA" id="ARBA00023125"/>
    </source>
</evidence>
<comment type="caution">
    <text evidence="6">The sequence shown here is derived from an EMBL/GenBank/DDBJ whole genome shotgun (WGS) entry which is preliminary data.</text>
</comment>
<dbReference type="InterPro" id="IPR005471">
    <property type="entry name" value="Tscrpt_reg_IclR_N"/>
</dbReference>
<protein>
    <submittedName>
        <fullName evidence="6">DNA-binding IclR family transcriptional regulator</fullName>
    </submittedName>
</protein>
<dbReference type="GO" id="GO:0003677">
    <property type="term" value="F:DNA binding"/>
    <property type="evidence" value="ECO:0007669"/>
    <property type="project" value="UniProtKB-KW"/>
</dbReference>
<dbReference type="InterPro" id="IPR036388">
    <property type="entry name" value="WH-like_DNA-bd_sf"/>
</dbReference>
<dbReference type="GO" id="GO:0003700">
    <property type="term" value="F:DNA-binding transcription factor activity"/>
    <property type="evidence" value="ECO:0007669"/>
    <property type="project" value="TreeGrafter"/>
</dbReference>
<reference evidence="6 7" key="1">
    <citation type="submission" date="2020-08" db="EMBL/GenBank/DDBJ databases">
        <title>Genomic Encyclopedia of Type Strains, Phase IV (KMG-IV): sequencing the most valuable type-strain genomes for metagenomic binning, comparative biology and taxonomic classification.</title>
        <authorList>
            <person name="Goeker M."/>
        </authorList>
    </citation>
    <scope>NUCLEOTIDE SEQUENCE [LARGE SCALE GENOMIC DNA]</scope>
    <source>
        <strain evidence="6 7">DSM 16268</strain>
    </source>
</reference>
<dbReference type="Gene3D" id="1.10.10.10">
    <property type="entry name" value="Winged helix-like DNA-binding domain superfamily/Winged helix DNA-binding domain"/>
    <property type="match status" value="1"/>
</dbReference>
<evidence type="ECO:0000256" key="3">
    <source>
        <dbReference type="ARBA" id="ARBA00023163"/>
    </source>
</evidence>
<proteinExistence type="predicted"/>
<dbReference type="SMART" id="SM00346">
    <property type="entry name" value="HTH_ICLR"/>
    <property type="match status" value="1"/>
</dbReference>
<dbReference type="GO" id="GO:0045892">
    <property type="term" value="P:negative regulation of DNA-templated transcription"/>
    <property type="evidence" value="ECO:0007669"/>
    <property type="project" value="TreeGrafter"/>
</dbReference>
<dbReference type="EMBL" id="JACHOO010000014">
    <property type="protein sequence ID" value="MBB5755194.1"/>
    <property type="molecule type" value="Genomic_DNA"/>
</dbReference>
<feature type="domain" description="IclR-ED" evidence="5">
    <location>
        <begin position="78"/>
        <end position="262"/>
    </location>
</feature>
<evidence type="ECO:0000259" key="4">
    <source>
        <dbReference type="PROSITE" id="PS51077"/>
    </source>
</evidence>
<evidence type="ECO:0000313" key="6">
    <source>
        <dbReference type="EMBL" id="MBB5755194.1"/>
    </source>
</evidence>